<dbReference type="InterPro" id="IPR020561">
    <property type="entry name" value="PRibGlycinamid_synth_ATP-grasp"/>
</dbReference>
<dbReference type="SMART" id="SM01210">
    <property type="entry name" value="GARS_C"/>
    <property type="match status" value="1"/>
</dbReference>
<keyword evidence="10" id="KW-0464">Manganese</keyword>
<keyword evidence="5 14" id="KW-0436">Ligase</keyword>
<sequence>MKILIIGNGGREHALAWKVSQSPQVEGVFVAKGNAGISSIATQVEIEPTDIPALVAFAQERAIDLTIVGPEEPLCLGVVDAFEAAGLVIFGPNRHCAQFEGSKDFTKQFLVRHQIPTATYETVTSYEEGIRVTESLSLPIVLKADGLALGKGVVIAQTREEVKETLDSMMNHHQFGAAGHQVVIEEYLTGEEISLLCLVSHNKLFPLDMAHDYKKAEEGDQGLNTGGLGGYSPANSLATDLHQGIQTLLAQIEYGLESEGFDFTGVLFVGLMVDHHQPKVLEFNVRFGDPETQVLLPRLESDLVELIQKAVANNLNEHDLQWSPQHSVGVVLHSKGYPQTFDKNHPIELPPSIASDQLLFHNGTKKIEDTIVNIGGRVLTAVGLGSSRAMARERAYELVKQIKSSNLSYRQDIGQ</sequence>
<dbReference type="AlphaFoldDB" id="A0A1T4LKP2"/>
<dbReference type="PROSITE" id="PS00184">
    <property type="entry name" value="GARS"/>
    <property type="match status" value="1"/>
</dbReference>
<dbReference type="InterPro" id="IPR020559">
    <property type="entry name" value="PRibGlycinamide_synth_CS"/>
</dbReference>
<dbReference type="NCBIfam" id="TIGR00877">
    <property type="entry name" value="purD"/>
    <property type="match status" value="1"/>
</dbReference>
<evidence type="ECO:0000256" key="15">
    <source>
        <dbReference type="PROSITE-ProRule" id="PRU00409"/>
    </source>
</evidence>
<keyword evidence="6" id="KW-0479">Metal-binding</keyword>
<name>A0A1T4LKP2_9LACT</name>
<dbReference type="GO" id="GO:0004637">
    <property type="term" value="F:phosphoribosylamine-glycine ligase activity"/>
    <property type="evidence" value="ECO:0007669"/>
    <property type="project" value="UniProtKB-UniRule"/>
</dbReference>
<dbReference type="UniPathway" id="UPA00074">
    <property type="reaction ID" value="UER00125"/>
</dbReference>
<evidence type="ECO:0000256" key="2">
    <source>
        <dbReference type="ARBA" id="ARBA00001946"/>
    </source>
</evidence>
<evidence type="ECO:0000256" key="9">
    <source>
        <dbReference type="ARBA" id="ARBA00022840"/>
    </source>
</evidence>
<dbReference type="InterPro" id="IPR011761">
    <property type="entry name" value="ATP-grasp"/>
</dbReference>
<dbReference type="PANTHER" id="PTHR43472:SF1">
    <property type="entry name" value="PHOSPHORIBOSYLAMINE--GLYCINE LIGASE, CHLOROPLASTIC"/>
    <property type="match status" value="1"/>
</dbReference>
<dbReference type="EMBL" id="FUWO01000008">
    <property type="protein sequence ID" value="SJZ55300.1"/>
    <property type="molecule type" value="Genomic_DNA"/>
</dbReference>
<organism evidence="17 18">
    <name type="scientific">Globicatella sulfidifaciens DSM 15739</name>
    <dbReference type="NCBI Taxonomy" id="1121925"/>
    <lineage>
        <taxon>Bacteria</taxon>
        <taxon>Bacillati</taxon>
        <taxon>Bacillota</taxon>
        <taxon>Bacilli</taxon>
        <taxon>Lactobacillales</taxon>
        <taxon>Aerococcaceae</taxon>
        <taxon>Globicatella</taxon>
    </lineage>
</organism>
<dbReference type="SMART" id="SM01209">
    <property type="entry name" value="GARS_A"/>
    <property type="match status" value="1"/>
</dbReference>
<evidence type="ECO:0000313" key="18">
    <source>
        <dbReference type="Proteomes" id="UP000189941"/>
    </source>
</evidence>
<dbReference type="HAMAP" id="MF_00138">
    <property type="entry name" value="GARS"/>
    <property type="match status" value="1"/>
</dbReference>
<comment type="pathway">
    <text evidence="3 14">Purine metabolism; IMP biosynthesis via de novo pathway; N(1)-(5-phospho-D-ribosyl)glycinamide from 5-phospho-alpha-D-ribose 1-diphosphate: step 2/2.</text>
</comment>
<keyword evidence="7 15" id="KW-0547">Nucleotide-binding</keyword>
<evidence type="ECO:0000256" key="6">
    <source>
        <dbReference type="ARBA" id="ARBA00022723"/>
    </source>
</evidence>
<evidence type="ECO:0000256" key="5">
    <source>
        <dbReference type="ARBA" id="ARBA00022598"/>
    </source>
</evidence>
<dbReference type="GO" id="GO:0046872">
    <property type="term" value="F:metal ion binding"/>
    <property type="evidence" value="ECO:0007669"/>
    <property type="project" value="UniProtKB-KW"/>
</dbReference>
<dbReference type="Proteomes" id="UP000189941">
    <property type="component" value="Unassembled WGS sequence"/>
</dbReference>
<evidence type="ECO:0000256" key="8">
    <source>
        <dbReference type="ARBA" id="ARBA00022755"/>
    </source>
</evidence>
<dbReference type="InterPro" id="IPR000115">
    <property type="entry name" value="PRibGlycinamide_synth"/>
</dbReference>
<dbReference type="SUPFAM" id="SSF52440">
    <property type="entry name" value="PreATP-grasp domain"/>
    <property type="match status" value="1"/>
</dbReference>
<feature type="domain" description="ATP-grasp" evidence="16">
    <location>
        <begin position="107"/>
        <end position="312"/>
    </location>
</feature>
<dbReference type="Gene3D" id="3.30.1490.20">
    <property type="entry name" value="ATP-grasp fold, A domain"/>
    <property type="match status" value="1"/>
</dbReference>
<evidence type="ECO:0000256" key="13">
    <source>
        <dbReference type="ARBA" id="ARBA00042864"/>
    </source>
</evidence>
<dbReference type="RefSeq" id="WP_078755870.1">
    <property type="nucleotide sequence ID" value="NZ_FUWO01000008.1"/>
</dbReference>
<dbReference type="InterPro" id="IPR016185">
    <property type="entry name" value="PreATP-grasp_dom_sf"/>
</dbReference>
<evidence type="ECO:0000256" key="4">
    <source>
        <dbReference type="ARBA" id="ARBA00013255"/>
    </source>
</evidence>
<evidence type="ECO:0000256" key="10">
    <source>
        <dbReference type="ARBA" id="ARBA00023211"/>
    </source>
</evidence>
<dbReference type="GO" id="GO:0009113">
    <property type="term" value="P:purine nucleobase biosynthetic process"/>
    <property type="evidence" value="ECO:0007669"/>
    <property type="project" value="InterPro"/>
</dbReference>
<evidence type="ECO:0000256" key="7">
    <source>
        <dbReference type="ARBA" id="ARBA00022741"/>
    </source>
</evidence>
<dbReference type="STRING" id="1121925.SAMN02746011_01119"/>
<evidence type="ECO:0000259" key="16">
    <source>
        <dbReference type="PROSITE" id="PS50975"/>
    </source>
</evidence>
<dbReference type="Pfam" id="PF01071">
    <property type="entry name" value="GARS_A"/>
    <property type="match status" value="1"/>
</dbReference>
<comment type="similarity">
    <text evidence="11 14">Belongs to the GARS family.</text>
</comment>
<dbReference type="InterPro" id="IPR011054">
    <property type="entry name" value="Rudment_hybrid_motif"/>
</dbReference>
<dbReference type="EC" id="6.3.4.13" evidence="4 14"/>
<keyword evidence="8 14" id="KW-0658">Purine biosynthesis</keyword>
<gene>
    <name evidence="14" type="primary">purD</name>
    <name evidence="17" type="ORF">SAMN02746011_01119</name>
</gene>
<reference evidence="18" key="1">
    <citation type="submission" date="2017-02" db="EMBL/GenBank/DDBJ databases">
        <authorList>
            <person name="Varghese N."/>
            <person name="Submissions S."/>
        </authorList>
    </citation>
    <scope>NUCLEOTIDE SEQUENCE [LARGE SCALE GENOMIC DNA]</scope>
    <source>
        <strain evidence="18">DSM 15739</strain>
    </source>
</reference>
<dbReference type="GO" id="GO:0005524">
    <property type="term" value="F:ATP binding"/>
    <property type="evidence" value="ECO:0007669"/>
    <property type="project" value="UniProtKB-UniRule"/>
</dbReference>
<dbReference type="Gene3D" id="3.30.470.20">
    <property type="entry name" value="ATP-grasp fold, B domain"/>
    <property type="match status" value="1"/>
</dbReference>
<dbReference type="SUPFAM" id="SSF51246">
    <property type="entry name" value="Rudiment single hybrid motif"/>
    <property type="match status" value="1"/>
</dbReference>
<dbReference type="PANTHER" id="PTHR43472">
    <property type="entry name" value="PHOSPHORIBOSYLAMINE--GLYCINE LIGASE"/>
    <property type="match status" value="1"/>
</dbReference>
<dbReference type="GO" id="GO:0006189">
    <property type="term" value="P:'de novo' IMP biosynthetic process"/>
    <property type="evidence" value="ECO:0007669"/>
    <property type="project" value="UniProtKB-UniRule"/>
</dbReference>
<dbReference type="SUPFAM" id="SSF56059">
    <property type="entry name" value="Glutathione synthetase ATP-binding domain-like"/>
    <property type="match status" value="1"/>
</dbReference>
<accession>A0A1T4LKP2</accession>
<dbReference type="OrthoDB" id="9807240at2"/>
<proteinExistence type="inferred from homology"/>
<dbReference type="InterPro" id="IPR013815">
    <property type="entry name" value="ATP_grasp_subdomain_1"/>
</dbReference>
<keyword evidence="9 15" id="KW-0067">ATP-binding</keyword>
<protein>
    <recommendedName>
        <fullName evidence="4 14">Phosphoribosylamine--glycine ligase</fullName>
        <ecNumber evidence="4 14">6.3.4.13</ecNumber>
    </recommendedName>
    <alternativeName>
        <fullName evidence="14">GARS</fullName>
    </alternativeName>
    <alternativeName>
        <fullName evidence="12 14">Glycinamide ribonucleotide synthetase</fullName>
    </alternativeName>
    <alternativeName>
        <fullName evidence="13 14">Phosphoribosylglycinamide synthetase</fullName>
    </alternativeName>
</protein>
<dbReference type="InterPro" id="IPR037123">
    <property type="entry name" value="PRibGlycinamide_synth_C_sf"/>
</dbReference>
<dbReference type="PROSITE" id="PS50975">
    <property type="entry name" value="ATP_GRASP"/>
    <property type="match status" value="1"/>
</dbReference>
<keyword evidence="18" id="KW-1185">Reference proteome</keyword>
<dbReference type="Pfam" id="PF02844">
    <property type="entry name" value="GARS_N"/>
    <property type="match status" value="1"/>
</dbReference>
<dbReference type="InterPro" id="IPR020562">
    <property type="entry name" value="PRibGlycinamide_synth_N"/>
</dbReference>
<dbReference type="InterPro" id="IPR020560">
    <property type="entry name" value="PRibGlycinamide_synth_C-dom"/>
</dbReference>
<dbReference type="Gene3D" id="3.40.50.20">
    <property type="match status" value="1"/>
</dbReference>
<dbReference type="FunFam" id="3.40.50.20:FF:000006">
    <property type="entry name" value="Phosphoribosylamine--glycine ligase, chloroplastic"/>
    <property type="match status" value="1"/>
</dbReference>
<evidence type="ECO:0000313" key="17">
    <source>
        <dbReference type="EMBL" id="SJZ55300.1"/>
    </source>
</evidence>
<comment type="catalytic activity">
    <reaction evidence="14">
        <text>5-phospho-beta-D-ribosylamine + glycine + ATP = N(1)-(5-phospho-beta-D-ribosyl)glycinamide + ADP + phosphate + H(+)</text>
        <dbReference type="Rhea" id="RHEA:17453"/>
        <dbReference type="ChEBI" id="CHEBI:15378"/>
        <dbReference type="ChEBI" id="CHEBI:30616"/>
        <dbReference type="ChEBI" id="CHEBI:43474"/>
        <dbReference type="ChEBI" id="CHEBI:57305"/>
        <dbReference type="ChEBI" id="CHEBI:58681"/>
        <dbReference type="ChEBI" id="CHEBI:143788"/>
        <dbReference type="ChEBI" id="CHEBI:456216"/>
        <dbReference type="EC" id="6.3.4.13"/>
    </reaction>
</comment>
<evidence type="ECO:0000256" key="12">
    <source>
        <dbReference type="ARBA" id="ARBA00042242"/>
    </source>
</evidence>
<evidence type="ECO:0000256" key="11">
    <source>
        <dbReference type="ARBA" id="ARBA00038345"/>
    </source>
</evidence>
<evidence type="ECO:0000256" key="3">
    <source>
        <dbReference type="ARBA" id="ARBA00005174"/>
    </source>
</evidence>
<comment type="cofactor">
    <cofactor evidence="1">
        <name>Mn(2+)</name>
        <dbReference type="ChEBI" id="CHEBI:29035"/>
    </cofactor>
</comment>
<dbReference type="Pfam" id="PF02843">
    <property type="entry name" value="GARS_C"/>
    <property type="match status" value="1"/>
</dbReference>
<evidence type="ECO:0000256" key="14">
    <source>
        <dbReference type="HAMAP-Rule" id="MF_00138"/>
    </source>
</evidence>
<comment type="cofactor">
    <cofactor evidence="2">
        <name>Mg(2+)</name>
        <dbReference type="ChEBI" id="CHEBI:18420"/>
    </cofactor>
</comment>
<dbReference type="Gene3D" id="3.90.600.10">
    <property type="entry name" value="Phosphoribosylglycinamide synthetase, C-terminal domain"/>
    <property type="match status" value="1"/>
</dbReference>
<evidence type="ECO:0000256" key="1">
    <source>
        <dbReference type="ARBA" id="ARBA00001936"/>
    </source>
</evidence>